<sequence length="203" mass="23121">MNLKEAKEITGGLSSPSKMPGYAYNLPAWQCVTGVKLQAVPGSVCAGCYAMKGRYRFRNVKDALNRRLNSLTDPRWIEAMTTLVAWYSRKVPWFRWHDSGDLQGAQHLKNIFEVCNATKQVQHWMPTREVKLLRLMQPEVVPKNLIIRVSSHMIDQGPVKFWPHTSTVVRDGKTCPAQDQGNECGSCRRCWSHDVPNVAYPLH</sequence>
<feature type="domain" description="Gene product 88" evidence="1">
    <location>
        <begin position="15"/>
        <end position="154"/>
    </location>
</feature>
<dbReference type="AlphaFoldDB" id="A0A381Y9Z8"/>
<dbReference type="EMBL" id="UINC01017704">
    <property type="protein sequence ID" value="SVA73710.1"/>
    <property type="molecule type" value="Genomic_DNA"/>
</dbReference>
<organism evidence="2">
    <name type="scientific">marine metagenome</name>
    <dbReference type="NCBI Taxonomy" id="408172"/>
    <lineage>
        <taxon>unclassified sequences</taxon>
        <taxon>metagenomes</taxon>
        <taxon>ecological metagenomes</taxon>
    </lineage>
</organism>
<gene>
    <name evidence="2" type="ORF">METZ01_LOCUS126564</name>
</gene>
<name>A0A381Y9Z8_9ZZZZ</name>
<protein>
    <recommendedName>
        <fullName evidence="1">Gene product 88 domain-containing protein</fullName>
    </recommendedName>
</protein>
<reference evidence="2" key="1">
    <citation type="submission" date="2018-05" db="EMBL/GenBank/DDBJ databases">
        <authorList>
            <person name="Lanie J.A."/>
            <person name="Ng W.-L."/>
            <person name="Kazmierczak K.M."/>
            <person name="Andrzejewski T.M."/>
            <person name="Davidsen T.M."/>
            <person name="Wayne K.J."/>
            <person name="Tettelin H."/>
            <person name="Glass J.I."/>
            <person name="Rusch D."/>
            <person name="Podicherti R."/>
            <person name="Tsui H.-C.T."/>
            <person name="Winkler M.E."/>
        </authorList>
    </citation>
    <scope>NUCLEOTIDE SEQUENCE</scope>
</reference>
<accession>A0A381Y9Z8</accession>
<evidence type="ECO:0000313" key="2">
    <source>
        <dbReference type="EMBL" id="SVA73710.1"/>
    </source>
</evidence>
<evidence type="ECO:0000259" key="1">
    <source>
        <dbReference type="Pfam" id="PF17338"/>
    </source>
</evidence>
<dbReference type="Pfam" id="PF17338">
    <property type="entry name" value="GP88"/>
    <property type="match status" value="1"/>
</dbReference>
<dbReference type="InterPro" id="IPR020290">
    <property type="entry name" value="Gp88"/>
</dbReference>
<proteinExistence type="predicted"/>